<dbReference type="EMBL" id="BFAY01000013">
    <property type="protein sequence ID" value="GBF40706.1"/>
    <property type="molecule type" value="Genomic_DNA"/>
</dbReference>
<sequence length="57" mass="6675">MDDLTKAQMQILIDGLSFELRIWSEIAAQQALSWSEKAYIENRFNSLNMLKEQLLTK</sequence>
<evidence type="ECO:0000313" key="1">
    <source>
        <dbReference type="EMBL" id="GBF40706.1"/>
    </source>
</evidence>
<gene>
    <name evidence="1" type="ORF">LPTSP1_37240</name>
</gene>
<protein>
    <submittedName>
        <fullName evidence="1">Uncharacterized protein</fullName>
    </submittedName>
</protein>
<dbReference type="Proteomes" id="UP000245076">
    <property type="component" value="Unassembled WGS sequence"/>
</dbReference>
<evidence type="ECO:0000313" key="2">
    <source>
        <dbReference type="Proteomes" id="UP000245076"/>
    </source>
</evidence>
<keyword evidence="2" id="KW-1185">Reference proteome</keyword>
<organism evidence="1 2">
    <name type="scientific">Leptospira johnsonii</name>
    <dbReference type="NCBI Taxonomy" id="1917820"/>
    <lineage>
        <taxon>Bacteria</taxon>
        <taxon>Pseudomonadati</taxon>
        <taxon>Spirochaetota</taxon>
        <taxon>Spirochaetia</taxon>
        <taxon>Leptospirales</taxon>
        <taxon>Leptospiraceae</taxon>
        <taxon>Leptospira</taxon>
    </lineage>
</organism>
<dbReference type="AlphaFoldDB" id="A0A2P2D7U9"/>
<reference evidence="1 2" key="1">
    <citation type="submission" date="2018-02" db="EMBL/GenBank/DDBJ databases">
        <title>Novel Leptospira species isolated from soil and water in Japan.</title>
        <authorList>
            <person name="Nakao R."/>
            <person name="Masuzawa T."/>
        </authorList>
    </citation>
    <scope>NUCLEOTIDE SEQUENCE [LARGE SCALE GENOMIC DNA]</scope>
    <source>
        <strain evidence="1 2">E8</strain>
    </source>
</reference>
<dbReference type="RefSeq" id="WP_167396484.1">
    <property type="nucleotide sequence ID" value="NZ_BFAY01000013.1"/>
</dbReference>
<name>A0A2P2D7U9_9LEPT</name>
<proteinExistence type="predicted"/>
<accession>A0A2P2D7U9</accession>
<comment type="caution">
    <text evidence="1">The sequence shown here is derived from an EMBL/GenBank/DDBJ whole genome shotgun (WGS) entry which is preliminary data.</text>
</comment>